<dbReference type="OrthoDB" id="3222at2759"/>
<dbReference type="InterPro" id="IPR023271">
    <property type="entry name" value="Aquaporin-like"/>
</dbReference>
<dbReference type="Pfam" id="PF00230">
    <property type="entry name" value="MIP"/>
    <property type="match status" value="1"/>
</dbReference>
<dbReference type="GO" id="GO:0015254">
    <property type="term" value="F:glycerol channel activity"/>
    <property type="evidence" value="ECO:0007669"/>
    <property type="project" value="TreeGrafter"/>
</dbReference>
<dbReference type="EMBL" id="JADNYJ010000006">
    <property type="protein sequence ID" value="KAF8910621.1"/>
    <property type="molecule type" value="Genomic_DNA"/>
</dbReference>
<dbReference type="Gene3D" id="1.20.1080.10">
    <property type="entry name" value="Glycerol uptake facilitator protein"/>
    <property type="match status" value="1"/>
</dbReference>
<evidence type="ECO:0000256" key="6">
    <source>
        <dbReference type="ARBA" id="ARBA00022989"/>
    </source>
</evidence>
<accession>A0A9P5TT71</accession>
<evidence type="ECO:0000313" key="11">
    <source>
        <dbReference type="Proteomes" id="UP000724874"/>
    </source>
</evidence>
<dbReference type="PRINTS" id="PR00783">
    <property type="entry name" value="MINTRINSICP"/>
</dbReference>
<proteinExistence type="inferred from homology"/>
<dbReference type="InterPro" id="IPR050363">
    <property type="entry name" value="MIP/Aquaporin"/>
</dbReference>
<dbReference type="PANTHER" id="PTHR43829:SF14">
    <property type="entry name" value="AQUAPORIN 3"/>
    <property type="match status" value="1"/>
</dbReference>
<feature type="transmembrane region" description="Helical" evidence="9">
    <location>
        <begin position="182"/>
        <end position="201"/>
    </location>
</feature>
<feature type="transmembrane region" description="Helical" evidence="9">
    <location>
        <begin position="71"/>
        <end position="89"/>
    </location>
</feature>
<keyword evidence="11" id="KW-1185">Reference proteome</keyword>
<feature type="transmembrane region" description="Helical" evidence="9">
    <location>
        <begin position="213"/>
        <end position="238"/>
    </location>
</feature>
<keyword evidence="4 8" id="KW-0812">Transmembrane</keyword>
<sequence length="348" mass="38278">MSTPIVYLRDVQKRPRFFQLWEKRRHTREVHWAMECFAEMLGVFFYVYFGIGSQVGWNFGNVTQAVGFSSVLQIGLAYAMGIVFAISVCSSTSGGHFNPCMTIAYCTFRGFPKIKGLRYIVAQLLGAYIGALVVYTQWKEFIVAAEGTLEQAGTLASLQFTPNGPVGSFANFLAPGQTLPRVFMNEYVTCTVLAIIIWACIDPTNVFVPPATGTFVIALAYATAIWGFAVPGVSLNAARDVGARLAAMTIWGLEAKGSSYSAITALVNIPATLTAAFIYEFFLTDSDRVVDSAHLEFINVHANHRRLRSSVIAEKRNSRVQSLVNFADSNSQEKPIVTLEDMPTENQV</sequence>
<reference evidence="10" key="1">
    <citation type="submission" date="2020-11" db="EMBL/GenBank/DDBJ databases">
        <authorList>
            <consortium name="DOE Joint Genome Institute"/>
            <person name="Ahrendt S."/>
            <person name="Riley R."/>
            <person name="Andreopoulos W."/>
            <person name="LaButti K."/>
            <person name="Pangilinan J."/>
            <person name="Ruiz-duenas F.J."/>
            <person name="Barrasa J.M."/>
            <person name="Sanchez-Garcia M."/>
            <person name="Camarero S."/>
            <person name="Miyauchi S."/>
            <person name="Serrano A."/>
            <person name="Linde D."/>
            <person name="Babiker R."/>
            <person name="Drula E."/>
            <person name="Ayuso-Fernandez I."/>
            <person name="Pacheco R."/>
            <person name="Padilla G."/>
            <person name="Ferreira P."/>
            <person name="Barriuso J."/>
            <person name="Kellner H."/>
            <person name="Castanera R."/>
            <person name="Alfaro M."/>
            <person name="Ramirez L."/>
            <person name="Pisabarro A.G."/>
            <person name="Kuo A."/>
            <person name="Tritt A."/>
            <person name="Lipzen A."/>
            <person name="He G."/>
            <person name="Yan M."/>
            <person name="Ng V."/>
            <person name="Cullen D."/>
            <person name="Martin F."/>
            <person name="Rosso M.-N."/>
            <person name="Henrissat B."/>
            <person name="Hibbett D."/>
            <person name="Martinez A.T."/>
            <person name="Grigoriev I.V."/>
        </authorList>
    </citation>
    <scope>NUCLEOTIDE SEQUENCE</scope>
    <source>
        <strain evidence="10">AH 44721</strain>
    </source>
</reference>
<evidence type="ECO:0000256" key="9">
    <source>
        <dbReference type="SAM" id="Phobius"/>
    </source>
</evidence>
<comment type="similarity">
    <text evidence="2 8">Belongs to the MIP/aquaporin (TC 1.A.8) family.</text>
</comment>
<name>A0A9P5TT71_GYMJU</name>
<dbReference type="AlphaFoldDB" id="A0A9P5TT71"/>
<protein>
    <submittedName>
        <fullName evidence="10">Aquaporin-like protein</fullName>
    </submittedName>
</protein>
<dbReference type="GO" id="GO:0015250">
    <property type="term" value="F:water channel activity"/>
    <property type="evidence" value="ECO:0007669"/>
    <property type="project" value="TreeGrafter"/>
</dbReference>
<dbReference type="PANTHER" id="PTHR43829">
    <property type="entry name" value="AQUAPORIN OR AQUAGLYCEROPORIN RELATED"/>
    <property type="match status" value="1"/>
</dbReference>
<dbReference type="InterPro" id="IPR000425">
    <property type="entry name" value="MIP"/>
</dbReference>
<dbReference type="Proteomes" id="UP000724874">
    <property type="component" value="Unassembled WGS sequence"/>
</dbReference>
<evidence type="ECO:0000313" key="10">
    <source>
        <dbReference type="EMBL" id="KAF8910621.1"/>
    </source>
</evidence>
<keyword evidence="7 9" id="KW-0472">Membrane</keyword>
<evidence type="ECO:0000256" key="3">
    <source>
        <dbReference type="ARBA" id="ARBA00022448"/>
    </source>
</evidence>
<evidence type="ECO:0000256" key="4">
    <source>
        <dbReference type="ARBA" id="ARBA00022692"/>
    </source>
</evidence>
<comment type="caution">
    <text evidence="10">The sequence shown here is derived from an EMBL/GenBank/DDBJ whole genome shotgun (WGS) entry which is preliminary data.</text>
</comment>
<evidence type="ECO:0000256" key="8">
    <source>
        <dbReference type="RuleBase" id="RU000477"/>
    </source>
</evidence>
<feature type="transmembrane region" description="Helical" evidence="9">
    <location>
        <begin position="32"/>
        <end position="51"/>
    </location>
</feature>
<evidence type="ECO:0000256" key="5">
    <source>
        <dbReference type="ARBA" id="ARBA00022737"/>
    </source>
</evidence>
<gene>
    <name evidence="10" type="ORF">CPB84DRAFT_1702311</name>
</gene>
<feature type="transmembrane region" description="Helical" evidence="9">
    <location>
        <begin position="258"/>
        <end position="279"/>
    </location>
</feature>
<evidence type="ECO:0000256" key="1">
    <source>
        <dbReference type="ARBA" id="ARBA00004141"/>
    </source>
</evidence>
<dbReference type="GO" id="GO:0005886">
    <property type="term" value="C:plasma membrane"/>
    <property type="evidence" value="ECO:0007669"/>
    <property type="project" value="TreeGrafter"/>
</dbReference>
<keyword evidence="3 8" id="KW-0813">Transport</keyword>
<dbReference type="SUPFAM" id="SSF81338">
    <property type="entry name" value="Aquaporin-like"/>
    <property type="match status" value="1"/>
</dbReference>
<comment type="subcellular location">
    <subcellularLocation>
        <location evidence="1">Membrane</location>
        <topology evidence="1">Multi-pass membrane protein</topology>
    </subcellularLocation>
</comment>
<evidence type="ECO:0000256" key="2">
    <source>
        <dbReference type="ARBA" id="ARBA00006175"/>
    </source>
</evidence>
<evidence type="ECO:0000256" key="7">
    <source>
        <dbReference type="ARBA" id="ARBA00023136"/>
    </source>
</evidence>
<keyword evidence="6 9" id="KW-1133">Transmembrane helix</keyword>
<feature type="transmembrane region" description="Helical" evidence="9">
    <location>
        <begin position="119"/>
        <end position="138"/>
    </location>
</feature>
<keyword evidence="5" id="KW-0677">Repeat</keyword>
<organism evidence="10 11">
    <name type="scientific">Gymnopilus junonius</name>
    <name type="common">Spectacular rustgill mushroom</name>
    <name type="synonym">Gymnopilus spectabilis subsp. junonius</name>
    <dbReference type="NCBI Taxonomy" id="109634"/>
    <lineage>
        <taxon>Eukaryota</taxon>
        <taxon>Fungi</taxon>
        <taxon>Dikarya</taxon>
        <taxon>Basidiomycota</taxon>
        <taxon>Agaricomycotina</taxon>
        <taxon>Agaricomycetes</taxon>
        <taxon>Agaricomycetidae</taxon>
        <taxon>Agaricales</taxon>
        <taxon>Agaricineae</taxon>
        <taxon>Hymenogastraceae</taxon>
        <taxon>Gymnopilus</taxon>
    </lineage>
</organism>